<gene>
    <name evidence="2" type="ORF">Mucpa_6518</name>
</gene>
<protein>
    <submittedName>
        <fullName evidence="2">Uncharacterized protein</fullName>
    </submittedName>
</protein>
<dbReference type="STRING" id="714943.Mucpa_6518"/>
<feature type="transmembrane region" description="Helical" evidence="1">
    <location>
        <begin position="12"/>
        <end position="37"/>
    </location>
</feature>
<dbReference type="InterPro" id="IPR045385">
    <property type="entry name" value="DUF6526"/>
</dbReference>
<evidence type="ECO:0000313" key="2">
    <source>
        <dbReference type="EMBL" id="EHQ30571.1"/>
    </source>
</evidence>
<name>H1YB45_9SPHI</name>
<reference evidence="2" key="1">
    <citation type="submission" date="2011-09" db="EMBL/GenBank/DDBJ databases">
        <title>The permanent draft genome of Mucilaginibacter paludis DSM 18603.</title>
        <authorList>
            <consortium name="US DOE Joint Genome Institute (JGI-PGF)"/>
            <person name="Lucas S."/>
            <person name="Han J."/>
            <person name="Lapidus A."/>
            <person name="Bruce D."/>
            <person name="Goodwin L."/>
            <person name="Pitluck S."/>
            <person name="Peters L."/>
            <person name="Kyrpides N."/>
            <person name="Mavromatis K."/>
            <person name="Ivanova N."/>
            <person name="Mikhailova N."/>
            <person name="Held B."/>
            <person name="Detter J.C."/>
            <person name="Tapia R."/>
            <person name="Han C."/>
            <person name="Land M."/>
            <person name="Hauser L."/>
            <person name="Markowitz V."/>
            <person name="Cheng J.-F."/>
            <person name="Hugenholtz P."/>
            <person name="Woyke T."/>
            <person name="Wu D."/>
            <person name="Tindall B."/>
            <person name="Brambilla E."/>
            <person name="Klenk H.-P."/>
            <person name="Eisen J.A."/>
        </authorList>
    </citation>
    <scope>NUCLEOTIDE SEQUENCE [LARGE SCALE GENOMIC DNA]</scope>
    <source>
        <strain evidence="2">DSM 18603</strain>
    </source>
</reference>
<accession>H1YB45</accession>
<keyword evidence="1" id="KW-1133">Transmembrane helix</keyword>
<organism evidence="2 3">
    <name type="scientific">Mucilaginibacter paludis DSM 18603</name>
    <dbReference type="NCBI Taxonomy" id="714943"/>
    <lineage>
        <taxon>Bacteria</taxon>
        <taxon>Pseudomonadati</taxon>
        <taxon>Bacteroidota</taxon>
        <taxon>Sphingobacteriia</taxon>
        <taxon>Sphingobacteriales</taxon>
        <taxon>Sphingobacteriaceae</taxon>
        <taxon>Mucilaginibacter</taxon>
    </lineage>
</organism>
<sequence length="143" mass="16332">MKPQNYNNHARYVTGYHFVLSLLLTVGLIVSLLNLHWHINDSLMGVSVLICVLFICGVFTFWFMRQFAIKAQDRAIRAEEGLRYLILSGKAFDSLLTMSQIVALRFAPDDELLELTARAVKENLSSAEIKKAIQNWKADHHRA</sequence>
<keyword evidence="1" id="KW-0472">Membrane</keyword>
<feature type="transmembrane region" description="Helical" evidence="1">
    <location>
        <begin position="43"/>
        <end position="64"/>
    </location>
</feature>
<dbReference type="OrthoDB" id="765463at2"/>
<evidence type="ECO:0000256" key="1">
    <source>
        <dbReference type="SAM" id="Phobius"/>
    </source>
</evidence>
<proteinExistence type="predicted"/>
<dbReference type="EMBL" id="CM001403">
    <property type="protein sequence ID" value="EHQ30571.1"/>
    <property type="molecule type" value="Genomic_DNA"/>
</dbReference>
<dbReference type="eggNOG" id="ENOG5032T87">
    <property type="taxonomic scope" value="Bacteria"/>
</dbReference>
<keyword evidence="1" id="KW-0812">Transmembrane</keyword>
<dbReference type="HOGENOM" id="CLU_149246_0_0_10"/>
<dbReference type="Proteomes" id="UP000002774">
    <property type="component" value="Chromosome"/>
</dbReference>
<dbReference type="RefSeq" id="WP_008512412.1">
    <property type="nucleotide sequence ID" value="NZ_CM001403.1"/>
</dbReference>
<evidence type="ECO:0000313" key="3">
    <source>
        <dbReference type="Proteomes" id="UP000002774"/>
    </source>
</evidence>
<dbReference type="AlphaFoldDB" id="H1YB45"/>
<keyword evidence="3" id="KW-1185">Reference proteome</keyword>
<dbReference type="Pfam" id="PF20136">
    <property type="entry name" value="DUF6526"/>
    <property type="match status" value="1"/>
</dbReference>